<evidence type="ECO:0000256" key="3">
    <source>
        <dbReference type="HAMAP-Rule" id="MF_00632"/>
    </source>
</evidence>
<dbReference type="Proteomes" id="UP000585638">
    <property type="component" value="Unassembled WGS sequence"/>
</dbReference>
<reference evidence="4 5" key="1">
    <citation type="submission" date="2020-08" db="EMBL/GenBank/DDBJ databases">
        <title>Sequencing the genomes of 1000 actinobacteria strains.</title>
        <authorList>
            <person name="Klenk H.-P."/>
        </authorList>
    </citation>
    <scope>NUCLEOTIDE SEQUENCE [LARGE SCALE GENOMIC DNA]</scope>
    <source>
        <strain evidence="4 5">DSM 43851</strain>
    </source>
</reference>
<comment type="caution">
    <text evidence="4">The sequence shown here is derived from an EMBL/GenBank/DDBJ whole genome shotgun (WGS) entry which is preliminary data.</text>
</comment>
<dbReference type="Gene3D" id="3.30.70.990">
    <property type="entry name" value="YajQ-like, domain 2"/>
    <property type="match status" value="1"/>
</dbReference>
<dbReference type="HAMAP" id="MF_00632">
    <property type="entry name" value="UPF0234"/>
    <property type="match status" value="1"/>
</dbReference>
<dbReference type="NCBIfam" id="NF003819">
    <property type="entry name" value="PRK05412.1"/>
    <property type="match status" value="1"/>
</dbReference>
<dbReference type="PANTHER" id="PTHR30476:SF0">
    <property type="entry name" value="UPF0234 PROTEIN YAJQ"/>
    <property type="match status" value="1"/>
</dbReference>
<evidence type="ECO:0000256" key="1">
    <source>
        <dbReference type="ARBA" id="ARBA00022741"/>
    </source>
</evidence>
<dbReference type="Pfam" id="PF04461">
    <property type="entry name" value="YajQ"/>
    <property type="match status" value="1"/>
</dbReference>
<dbReference type="InterPro" id="IPR036183">
    <property type="entry name" value="YajQ-like_sf"/>
</dbReference>
<dbReference type="InterPro" id="IPR035570">
    <property type="entry name" value="UPF0234_N"/>
</dbReference>
<dbReference type="RefSeq" id="WP_184864385.1">
    <property type="nucleotide sequence ID" value="NZ_JACHIR010000001.1"/>
</dbReference>
<organism evidence="4 5">
    <name type="scientific">Kutzneria kofuensis</name>
    <dbReference type="NCBI Taxonomy" id="103725"/>
    <lineage>
        <taxon>Bacteria</taxon>
        <taxon>Bacillati</taxon>
        <taxon>Actinomycetota</taxon>
        <taxon>Actinomycetes</taxon>
        <taxon>Pseudonocardiales</taxon>
        <taxon>Pseudonocardiaceae</taxon>
        <taxon>Kutzneria</taxon>
    </lineage>
</organism>
<dbReference type="InterPro" id="IPR035571">
    <property type="entry name" value="UPF0234-like_C"/>
</dbReference>
<dbReference type="Gene3D" id="3.30.70.860">
    <property type="match status" value="1"/>
</dbReference>
<proteinExistence type="inferred from homology"/>
<keyword evidence="1 3" id="KW-0547">Nucleotide-binding</keyword>
<dbReference type="GO" id="GO:0005829">
    <property type="term" value="C:cytosol"/>
    <property type="evidence" value="ECO:0007669"/>
    <property type="project" value="TreeGrafter"/>
</dbReference>
<dbReference type="PANTHER" id="PTHR30476">
    <property type="entry name" value="UPF0234 PROTEIN YAJQ"/>
    <property type="match status" value="1"/>
</dbReference>
<sequence length="163" mass="17931">MADPSFDVVSKVDRQEVDNAVNQAGKELSTRFDFRGTGASVAWSGEEAITIQAETEERCVAAVEVFKEKLIKRNISLKAFEVGEPAVSGKIYKVTGRIVQGIESDKAKKISKAIRDEGPKGVQAQIQGDQLRVSAKKKDDLQAVIALLKSKDFEIALQFTNYR</sequence>
<evidence type="ECO:0000256" key="2">
    <source>
        <dbReference type="ARBA" id="ARBA00093450"/>
    </source>
</evidence>
<dbReference type="SUPFAM" id="SSF89963">
    <property type="entry name" value="YajQ-like"/>
    <property type="match status" value="2"/>
</dbReference>
<gene>
    <name evidence="4" type="ORF">BJ998_004400</name>
</gene>
<dbReference type="FunFam" id="3.30.70.860:FF:000004">
    <property type="entry name" value="UPF0234 protein AWC22_11905"/>
    <property type="match status" value="1"/>
</dbReference>
<name>A0A7W9KIJ4_9PSEU</name>
<evidence type="ECO:0000313" key="5">
    <source>
        <dbReference type="Proteomes" id="UP000585638"/>
    </source>
</evidence>
<dbReference type="GO" id="GO:0000166">
    <property type="term" value="F:nucleotide binding"/>
    <property type="evidence" value="ECO:0007669"/>
    <property type="project" value="UniProtKB-UniRule"/>
</dbReference>
<dbReference type="InterPro" id="IPR007551">
    <property type="entry name" value="YajQ/Smlt4090-like"/>
</dbReference>
<protein>
    <recommendedName>
        <fullName evidence="3">Nucleotide-binding protein BJ998_004400</fullName>
    </recommendedName>
</protein>
<accession>A0A7W9KIJ4</accession>
<dbReference type="EMBL" id="JACHIR010000001">
    <property type="protein sequence ID" value="MBB5893204.1"/>
    <property type="molecule type" value="Genomic_DNA"/>
</dbReference>
<comment type="similarity">
    <text evidence="2 3">Belongs to the YajQ family.</text>
</comment>
<comment type="function">
    <text evidence="3">Nucleotide-binding protein.</text>
</comment>
<dbReference type="CDD" id="cd11740">
    <property type="entry name" value="YajQ_like"/>
    <property type="match status" value="1"/>
</dbReference>
<keyword evidence="5" id="KW-1185">Reference proteome</keyword>
<evidence type="ECO:0000313" key="4">
    <source>
        <dbReference type="EMBL" id="MBB5893204.1"/>
    </source>
</evidence>
<dbReference type="AlphaFoldDB" id="A0A7W9KIJ4"/>